<dbReference type="InterPro" id="IPR036047">
    <property type="entry name" value="F-box-like_dom_sf"/>
</dbReference>
<reference evidence="2 3" key="1">
    <citation type="submission" date="2015-11" db="EMBL/GenBank/DDBJ databases">
        <title>Genomic analysis of 38 Legionella species identifies large and diverse effector repertoires.</title>
        <authorList>
            <person name="Burstein D."/>
            <person name="Amaro F."/>
            <person name="Zusman T."/>
            <person name="Lifshitz Z."/>
            <person name="Cohen O."/>
            <person name="Gilbert J.A."/>
            <person name="Pupko T."/>
            <person name="Shuman H.A."/>
            <person name="Segal G."/>
        </authorList>
    </citation>
    <scope>NUCLEOTIDE SEQUENCE [LARGE SCALE GENOMIC DNA]</scope>
    <source>
        <strain evidence="2 3">Mt.St.Helens-9</strain>
    </source>
</reference>
<comment type="caution">
    <text evidence="2">The sequence shown here is derived from an EMBL/GenBank/DDBJ whole genome shotgun (WGS) entry which is preliminary data.</text>
</comment>
<dbReference type="RefSeq" id="WP_058482855.1">
    <property type="nucleotide sequence ID" value="NZ_CAAAII010000002.1"/>
</dbReference>
<dbReference type="SUPFAM" id="SSF81383">
    <property type="entry name" value="F-box domain"/>
    <property type="match status" value="1"/>
</dbReference>
<dbReference type="EMBL" id="LNYX01000012">
    <property type="protein sequence ID" value="KTD64751.1"/>
    <property type="molecule type" value="Genomic_DNA"/>
</dbReference>
<sequence>MPSFFFNGKEESVLPDELALFILDHLTPREKLQSRRVSQYFQSLLNTDWLWRPTGAENLADFVARMKELAGWDKQSVLDGNMTLTDAEIRMGEDITLSLILPAKTARNIQFQIVTPRFRDKATETLESLLALRDKNPKIFNDEFYKICFSETKQNLFRQSNFFLAINARHFKIIARLLAAKNSKGKYFIDLDQRLGMIRDVRTSARRLVEARYQSNPPRFNSIKQYFDLAHQYPEHRDNLYALIHQALRQYAKSAPGRSGWSASFLRVASGHMNTTHGARIHNLLSEERYERIADEATLIRFLQEFKSSLPEGKIVKSNGRLATTVLCLVRDFAGIDFFNMEAGAEMTMTTEPDTEHEEESGYGL</sequence>
<proteinExistence type="predicted"/>
<protein>
    <recommendedName>
        <fullName evidence="1">F-box domain-containing protein</fullName>
    </recommendedName>
</protein>
<dbReference type="PATRIC" id="fig|452.5.peg.1002"/>
<keyword evidence="3" id="KW-1185">Reference proteome</keyword>
<dbReference type="PROSITE" id="PS50181">
    <property type="entry name" value="FBOX"/>
    <property type="match status" value="1"/>
</dbReference>
<feature type="domain" description="F-box" evidence="1">
    <location>
        <begin position="8"/>
        <end position="54"/>
    </location>
</feature>
<dbReference type="Proteomes" id="UP000054877">
    <property type="component" value="Unassembled WGS sequence"/>
</dbReference>
<dbReference type="AlphaFoldDB" id="A0A0W0Z740"/>
<evidence type="ECO:0000313" key="2">
    <source>
        <dbReference type="EMBL" id="KTD64751.1"/>
    </source>
</evidence>
<evidence type="ECO:0000259" key="1">
    <source>
        <dbReference type="PROSITE" id="PS50181"/>
    </source>
</evidence>
<accession>A0A0W0Z740</accession>
<dbReference type="Pfam" id="PF12937">
    <property type="entry name" value="F-box-like"/>
    <property type="match status" value="1"/>
</dbReference>
<gene>
    <name evidence="2" type="ORF">Lspi_0918</name>
</gene>
<name>A0A0W0Z740_LEGSP</name>
<dbReference type="Gene3D" id="1.20.1280.50">
    <property type="match status" value="1"/>
</dbReference>
<evidence type="ECO:0000313" key="3">
    <source>
        <dbReference type="Proteomes" id="UP000054877"/>
    </source>
</evidence>
<dbReference type="InterPro" id="IPR001810">
    <property type="entry name" value="F-box_dom"/>
</dbReference>
<organism evidence="2 3">
    <name type="scientific">Legionella spiritensis</name>
    <dbReference type="NCBI Taxonomy" id="452"/>
    <lineage>
        <taxon>Bacteria</taxon>
        <taxon>Pseudomonadati</taxon>
        <taxon>Pseudomonadota</taxon>
        <taxon>Gammaproteobacteria</taxon>
        <taxon>Legionellales</taxon>
        <taxon>Legionellaceae</taxon>
        <taxon>Legionella</taxon>
    </lineage>
</organism>
<dbReference type="OrthoDB" id="6881845at2"/>